<dbReference type="Gene3D" id="3.10.180.10">
    <property type="entry name" value="2,3-Dihydroxybiphenyl 1,2-Dioxygenase, domain 1"/>
    <property type="match status" value="1"/>
</dbReference>
<dbReference type="PROSITE" id="PS51819">
    <property type="entry name" value="VOC"/>
    <property type="match status" value="1"/>
</dbReference>
<dbReference type="PANTHER" id="PTHR43048">
    <property type="entry name" value="METHYLMALONYL-COA EPIMERASE"/>
    <property type="match status" value="1"/>
</dbReference>
<reference evidence="3" key="1">
    <citation type="submission" date="2013-12" db="EMBL/GenBank/DDBJ databases">
        <title>The Genome Sequence of Aphanomyces invadans NJM9701.</title>
        <authorList>
            <consortium name="The Broad Institute Genomics Platform"/>
            <person name="Russ C."/>
            <person name="Tyler B."/>
            <person name="van West P."/>
            <person name="Dieguez-Uribeondo J."/>
            <person name="Young S.K."/>
            <person name="Zeng Q."/>
            <person name="Gargeya S."/>
            <person name="Fitzgerald M."/>
            <person name="Abouelleil A."/>
            <person name="Alvarado L."/>
            <person name="Chapman S.B."/>
            <person name="Gainer-Dewar J."/>
            <person name="Goldberg J."/>
            <person name="Griggs A."/>
            <person name="Gujja S."/>
            <person name="Hansen M."/>
            <person name="Howarth C."/>
            <person name="Imamovic A."/>
            <person name="Ireland A."/>
            <person name="Larimer J."/>
            <person name="McCowan C."/>
            <person name="Murphy C."/>
            <person name="Pearson M."/>
            <person name="Poon T.W."/>
            <person name="Priest M."/>
            <person name="Roberts A."/>
            <person name="Saif S."/>
            <person name="Shea T."/>
            <person name="Sykes S."/>
            <person name="Wortman J."/>
            <person name="Nusbaum C."/>
            <person name="Birren B."/>
        </authorList>
    </citation>
    <scope>NUCLEOTIDE SEQUENCE [LARGE SCALE GENOMIC DNA]</scope>
    <source>
        <strain evidence="3">NJM9701</strain>
    </source>
</reference>
<dbReference type="InterPro" id="IPR051785">
    <property type="entry name" value="MMCE/EMCE_epimerase"/>
</dbReference>
<dbReference type="GO" id="GO:0046491">
    <property type="term" value="P:L-methylmalonyl-CoA metabolic process"/>
    <property type="evidence" value="ECO:0007669"/>
    <property type="project" value="TreeGrafter"/>
</dbReference>
<name>A0A024U0H9_9STRA</name>
<dbReference type="AlphaFoldDB" id="A0A024U0H9"/>
<dbReference type="EMBL" id="KI913966">
    <property type="protein sequence ID" value="ETV99773.1"/>
    <property type="molecule type" value="Genomic_DNA"/>
</dbReference>
<sequence>MAILTLPSFKKDTSIRIPDDDHFLFGRQVASSTRMLSAIAHRSFSSATRPFRVLGIQQVAVGGLNKDALKDLWVDTLGLTYKSSFRSERENVDEDILEAGRGPFAVEVDIMQPIDADKAPKVHVPQLNHLGLWIDDLPKCVDSLTKQGMRFTPGGIRKGAAGYDVVFIHPKGNDAFPLSGEGVLIELVQAPPHVIAAFDAIKE</sequence>
<dbReference type="GeneID" id="20084873"/>
<dbReference type="VEuPathDB" id="FungiDB:H310_07823"/>
<feature type="domain" description="VOC" evidence="2">
    <location>
        <begin position="55"/>
        <end position="181"/>
    </location>
</feature>
<dbReference type="eggNOG" id="ENOG502RZ24">
    <property type="taxonomic scope" value="Eukaryota"/>
</dbReference>
<dbReference type="InterPro" id="IPR029068">
    <property type="entry name" value="Glyas_Bleomycin-R_OHBP_Dase"/>
</dbReference>
<keyword evidence="1" id="KW-0479">Metal-binding</keyword>
<protein>
    <recommendedName>
        <fullName evidence="2">VOC domain-containing protein</fullName>
    </recommendedName>
</protein>
<evidence type="ECO:0000256" key="1">
    <source>
        <dbReference type="ARBA" id="ARBA00022723"/>
    </source>
</evidence>
<dbReference type="GO" id="GO:0005739">
    <property type="term" value="C:mitochondrion"/>
    <property type="evidence" value="ECO:0007669"/>
    <property type="project" value="TreeGrafter"/>
</dbReference>
<dbReference type="OrthoDB" id="16820at2759"/>
<dbReference type="PANTHER" id="PTHR43048:SF3">
    <property type="entry name" value="METHYLMALONYL-COA EPIMERASE, MITOCHONDRIAL"/>
    <property type="match status" value="1"/>
</dbReference>
<dbReference type="GO" id="GO:0046872">
    <property type="term" value="F:metal ion binding"/>
    <property type="evidence" value="ECO:0007669"/>
    <property type="project" value="UniProtKB-KW"/>
</dbReference>
<evidence type="ECO:0000313" key="3">
    <source>
        <dbReference type="EMBL" id="ETV99773.1"/>
    </source>
</evidence>
<evidence type="ECO:0000259" key="2">
    <source>
        <dbReference type="PROSITE" id="PS51819"/>
    </source>
</evidence>
<proteinExistence type="predicted"/>
<gene>
    <name evidence="3" type="ORF">H310_07823</name>
</gene>
<dbReference type="RefSeq" id="XP_008871549.1">
    <property type="nucleotide sequence ID" value="XM_008873327.1"/>
</dbReference>
<dbReference type="SUPFAM" id="SSF54593">
    <property type="entry name" value="Glyoxalase/Bleomycin resistance protein/Dihydroxybiphenyl dioxygenase"/>
    <property type="match status" value="1"/>
</dbReference>
<dbReference type="GO" id="GO:0004493">
    <property type="term" value="F:methylmalonyl-CoA epimerase activity"/>
    <property type="evidence" value="ECO:0007669"/>
    <property type="project" value="TreeGrafter"/>
</dbReference>
<organism evidence="3">
    <name type="scientific">Aphanomyces invadans</name>
    <dbReference type="NCBI Taxonomy" id="157072"/>
    <lineage>
        <taxon>Eukaryota</taxon>
        <taxon>Sar</taxon>
        <taxon>Stramenopiles</taxon>
        <taxon>Oomycota</taxon>
        <taxon>Saprolegniomycetes</taxon>
        <taxon>Saprolegniales</taxon>
        <taxon>Verrucalvaceae</taxon>
        <taxon>Aphanomyces</taxon>
    </lineage>
</organism>
<dbReference type="InterPro" id="IPR037523">
    <property type="entry name" value="VOC_core"/>
</dbReference>
<accession>A0A024U0H9</accession>
<dbReference type="Pfam" id="PF13669">
    <property type="entry name" value="Glyoxalase_4"/>
    <property type="match status" value="1"/>
</dbReference>